<feature type="transmembrane region" description="Helical" evidence="8">
    <location>
        <begin position="34"/>
        <end position="51"/>
    </location>
</feature>
<feature type="transmembrane region" description="Helical" evidence="8">
    <location>
        <begin position="297"/>
        <end position="316"/>
    </location>
</feature>
<proteinExistence type="inferred from homology"/>
<evidence type="ECO:0000256" key="2">
    <source>
        <dbReference type="ARBA" id="ARBA00008335"/>
    </source>
</evidence>
<dbReference type="SUPFAM" id="SSF103473">
    <property type="entry name" value="MFS general substrate transporter"/>
    <property type="match status" value="1"/>
</dbReference>
<evidence type="ECO:0000313" key="11">
    <source>
        <dbReference type="Proteomes" id="UP000002071"/>
    </source>
</evidence>
<evidence type="ECO:0000256" key="6">
    <source>
        <dbReference type="ARBA" id="ARBA00023136"/>
    </source>
</evidence>
<dbReference type="KEGG" id="hut:Huta_2340"/>
<evidence type="ECO:0000256" key="1">
    <source>
        <dbReference type="ARBA" id="ARBA00004127"/>
    </source>
</evidence>
<dbReference type="GO" id="GO:0012505">
    <property type="term" value="C:endomembrane system"/>
    <property type="evidence" value="ECO:0007669"/>
    <property type="project" value="UniProtKB-SubCell"/>
</dbReference>
<feature type="transmembrane region" description="Helical" evidence="8">
    <location>
        <begin position="382"/>
        <end position="403"/>
    </location>
</feature>
<comment type="similarity">
    <text evidence="2">Belongs to the major facilitator superfamily.</text>
</comment>
<dbReference type="eggNOG" id="arCOG00134">
    <property type="taxonomic scope" value="Archaea"/>
</dbReference>
<feature type="transmembrane region" description="Helical" evidence="8">
    <location>
        <begin position="233"/>
        <end position="254"/>
    </location>
</feature>
<keyword evidence="6 8" id="KW-0472">Membrane</keyword>
<evidence type="ECO:0000313" key="10">
    <source>
        <dbReference type="EMBL" id="ACV12506.1"/>
    </source>
</evidence>
<dbReference type="InterPro" id="IPR036259">
    <property type="entry name" value="MFS_trans_sf"/>
</dbReference>
<dbReference type="Pfam" id="PF07690">
    <property type="entry name" value="MFS_1"/>
    <property type="match status" value="1"/>
</dbReference>
<organism evidence="10 11">
    <name type="scientific">Halorhabdus utahensis (strain DSM 12940 / JCM 11049 / AX-2)</name>
    <dbReference type="NCBI Taxonomy" id="519442"/>
    <lineage>
        <taxon>Archaea</taxon>
        <taxon>Methanobacteriati</taxon>
        <taxon>Methanobacteriota</taxon>
        <taxon>Stenosarchaea group</taxon>
        <taxon>Halobacteria</taxon>
        <taxon>Halobacteriales</taxon>
        <taxon>Haloarculaceae</taxon>
        <taxon>Halorhabdus</taxon>
    </lineage>
</organism>
<feature type="transmembrane region" description="Helical" evidence="8">
    <location>
        <begin position="322"/>
        <end position="344"/>
    </location>
</feature>
<dbReference type="GO" id="GO:0016020">
    <property type="term" value="C:membrane"/>
    <property type="evidence" value="ECO:0007669"/>
    <property type="project" value="TreeGrafter"/>
</dbReference>
<evidence type="ECO:0000256" key="8">
    <source>
        <dbReference type="SAM" id="Phobius"/>
    </source>
</evidence>
<feature type="domain" description="Major facilitator superfamily (MFS) profile" evidence="9">
    <location>
        <begin position="32"/>
        <end position="410"/>
    </location>
</feature>
<feature type="transmembrane region" description="Helical" evidence="8">
    <location>
        <begin position="101"/>
        <end position="118"/>
    </location>
</feature>
<accession>C7NVI3</accession>
<keyword evidence="3" id="KW-0813">Transport</keyword>
<sequence length="417" mass="44942">MQNSETTGKQRISMGLPVRTREDSTVSQQASRRAWTVVLFAFVAIDGAIIQARGALVPVFKDVFPVTESQLGLVTPVGTVGFVLAMLIFGTASGRIDIKRFLVISVAATIGSVLLLGLSPTYLLLLVFFGIRSFSTGIFRSLDRSVLSHLYPNSRARVMSLHTMVWAIGATIGPLVVTVVMWEFSWRVTYLVLAIALVPILVALWRLDRPESLEEERSLELDDVKVLLREPPIYGMAIALVFVGSMESVFFNWLPYYAEGLFSENVANLTLSIYLAAYVPGRLTFSYLAERYRFTDVLVGVGVVLVVTMYAALVLASGPGLLALIFVIGFFISGLFPTLISMGIESKPSFTGPVNVVANVSAQTGFFIAPATVGVIAEATTIGTAMLLQIGLAIALVVIVIGLKLGPLAGQSVPDRG</sequence>
<dbReference type="InterPro" id="IPR051788">
    <property type="entry name" value="MFS_Transporter"/>
</dbReference>
<dbReference type="InterPro" id="IPR011701">
    <property type="entry name" value="MFS"/>
</dbReference>
<feature type="transmembrane region" description="Helical" evidence="8">
    <location>
        <begin position="71"/>
        <end position="89"/>
    </location>
</feature>
<evidence type="ECO:0000256" key="3">
    <source>
        <dbReference type="ARBA" id="ARBA00022448"/>
    </source>
</evidence>
<dbReference type="InterPro" id="IPR020846">
    <property type="entry name" value="MFS_dom"/>
</dbReference>
<keyword evidence="5 8" id="KW-1133">Transmembrane helix</keyword>
<dbReference type="EMBL" id="CP001687">
    <property type="protein sequence ID" value="ACV12506.1"/>
    <property type="molecule type" value="Genomic_DNA"/>
</dbReference>
<dbReference type="PROSITE" id="PS50850">
    <property type="entry name" value="MFS"/>
    <property type="match status" value="1"/>
</dbReference>
<dbReference type="AlphaFoldDB" id="C7NVI3"/>
<evidence type="ECO:0000256" key="7">
    <source>
        <dbReference type="SAM" id="MobiDB-lite"/>
    </source>
</evidence>
<name>C7NVI3_HALUD</name>
<keyword evidence="4 8" id="KW-0812">Transmembrane</keyword>
<dbReference type="STRING" id="519442.Huta_2340"/>
<evidence type="ECO:0000256" key="5">
    <source>
        <dbReference type="ARBA" id="ARBA00022989"/>
    </source>
</evidence>
<feature type="compositionally biased region" description="Polar residues" evidence="7">
    <location>
        <begin position="1"/>
        <end position="10"/>
    </location>
</feature>
<evidence type="ECO:0000256" key="4">
    <source>
        <dbReference type="ARBA" id="ARBA00022692"/>
    </source>
</evidence>
<reference evidence="10 11" key="1">
    <citation type="journal article" date="2009" name="Stand. Genomic Sci.">
        <title>Complete genome sequence of Halorhabdus utahensis type strain (AX-2).</title>
        <authorList>
            <person name="Anderson I."/>
            <person name="Tindall B.J."/>
            <person name="Pomrenke H."/>
            <person name="Goker M."/>
            <person name="Lapidus A."/>
            <person name="Nolan M."/>
            <person name="Copeland A."/>
            <person name="Glavina Del Rio T."/>
            <person name="Chen F."/>
            <person name="Tice H."/>
            <person name="Cheng J.F."/>
            <person name="Lucas S."/>
            <person name="Chertkov O."/>
            <person name="Bruce D."/>
            <person name="Brettin T."/>
            <person name="Detter J.C."/>
            <person name="Han C."/>
            <person name="Goodwin L."/>
            <person name="Land M."/>
            <person name="Hauser L."/>
            <person name="Chang Y.J."/>
            <person name="Jeffries C.D."/>
            <person name="Pitluck S."/>
            <person name="Pati A."/>
            <person name="Mavromatis K."/>
            <person name="Ivanova N."/>
            <person name="Ovchinnikova G."/>
            <person name="Chen A."/>
            <person name="Palaniappan K."/>
            <person name="Chain P."/>
            <person name="Rohde M."/>
            <person name="Bristow J."/>
            <person name="Eisen J.A."/>
            <person name="Markowitz V."/>
            <person name="Hugenholtz P."/>
            <person name="Kyrpides N.C."/>
            <person name="Klenk H.P."/>
        </authorList>
    </citation>
    <scope>NUCLEOTIDE SEQUENCE [LARGE SCALE GENOMIC DNA]</scope>
    <source>
        <strain evidence="11">DSM 12940 / JCM 11049 / AX-2</strain>
    </source>
</reference>
<feature type="transmembrane region" description="Helical" evidence="8">
    <location>
        <begin position="266"/>
        <end position="285"/>
    </location>
</feature>
<evidence type="ECO:0000259" key="9">
    <source>
        <dbReference type="PROSITE" id="PS50850"/>
    </source>
</evidence>
<dbReference type="HOGENOM" id="CLU_697581_0_0_2"/>
<feature type="region of interest" description="Disordered" evidence="7">
    <location>
        <begin position="1"/>
        <end position="24"/>
    </location>
</feature>
<keyword evidence="11" id="KW-1185">Reference proteome</keyword>
<dbReference type="Proteomes" id="UP000002071">
    <property type="component" value="Chromosome"/>
</dbReference>
<gene>
    <name evidence="10" type="ordered locus">Huta_2340</name>
</gene>
<feature type="transmembrane region" description="Helical" evidence="8">
    <location>
        <begin position="163"/>
        <end position="182"/>
    </location>
</feature>
<feature type="transmembrane region" description="Helical" evidence="8">
    <location>
        <begin position="356"/>
        <end position="376"/>
    </location>
</feature>
<dbReference type="PANTHER" id="PTHR23514:SF3">
    <property type="entry name" value="BYPASS OF STOP CODON PROTEIN 6"/>
    <property type="match status" value="1"/>
</dbReference>
<dbReference type="Gene3D" id="1.20.1250.20">
    <property type="entry name" value="MFS general substrate transporter like domains"/>
    <property type="match status" value="1"/>
</dbReference>
<comment type="subcellular location">
    <subcellularLocation>
        <location evidence="1">Endomembrane system</location>
        <topology evidence="1">Multi-pass membrane protein</topology>
    </subcellularLocation>
</comment>
<feature type="transmembrane region" description="Helical" evidence="8">
    <location>
        <begin position="188"/>
        <end position="207"/>
    </location>
</feature>
<dbReference type="GO" id="GO:0022857">
    <property type="term" value="F:transmembrane transporter activity"/>
    <property type="evidence" value="ECO:0007669"/>
    <property type="project" value="InterPro"/>
</dbReference>
<protein>
    <submittedName>
        <fullName evidence="10">Major facilitator superfamily MFS_1</fullName>
    </submittedName>
</protein>
<dbReference type="PANTHER" id="PTHR23514">
    <property type="entry name" value="BYPASS OF STOP CODON PROTEIN 6"/>
    <property type="match status" value="1"/>
</dbReference>